<feature type="region of interest" description="Disordered" evidence="1">
    <location>
        <begin position="1"/>
        <end position="61"/>
    </location>
</feature>
<sequence>MQHSTTTPPQSSPAPAPAPAPANYWAARSPQMIGHRLPGHHARPMSHQMNFTGDSPGAGERGSIKPAFSEHRHRGASGNGTLTCTVSAAPQHRMNNYHHGTPGALPRAELASAAPHHHCFNNDHHGPLDSVPPMRQDSIMKVFHYNSGVDDDFVMPHVLAGLGNLSLTASPSTSTSTSATDFITNQAAGLRVTERIAEQGERQTVALERMFELSVLMTDTSKVDERTRAGIEAAKEMINRKHEAQRGV</sequence>
<dbReference type="KEGG" id="mlr:MELLADRAFT_105231"/>
<evidence type="ECO:0000313" key="3">
    <source>
        <dbReference type="Proteomes" id="UP000001072"/>
    </source>
</evidence>
<keyword evidence="3" id="KW-1185">Reference proteome</keyword>
<dbReference type="VEuPathDB" id="FungiDB:MELLADRAFT_105231"/>
<organism evidence="3">
    <name type="scientific">Melampsora larici-populina (strain 98AG31 / pathotype 3-4-7)</name>
    <name type="common">Poplar leaf rust fungus</name>
    <dbReference type="NCBI Taxonomy" id="747676"/>
    <lineage>
        <taxon>Eukaryota</taxon>
        <taxon>Fungi</taxon>
        <taxon>Dikarya</taxon>
        <taxon>Basidiomycota</taxon>
        <taxon>Pucciniomycotina</taxon>
        <taxon>Pucciniomycetes</taxon>
        <taxon>Pucciniales</taxon>
        <taxon>Melampsoraceae</taxon>
        <taxon>Melampsora</taxon>
    </lineage>
</organism>
<proteinExistence type="predicted"/>
<dbReference type="InParanoid" id="F4RHA1"/>
<dbReference type="HOGENOM" id="CLU_1120368_0_0_1"/>
<dbReference type="AlphaFoldDB" id="F4RHA1"/>
<name>F4RHA1_MELLP</name>
<dbReference type="RefSeq" id="XP_007408487.1">
    <property type="nucleotide sequence ID" value="XM_007408425.1"/>
</dbReference>
<accession>F4RHA1</accession>
<evidence type="ECO:0000256" key="1">
    <source>
        <dbReference type="SAM" id="MobiDB-lite"/>
    </source>
</evidence>
<dbReference type="GeneID" id="18922537"/>
<protein>
    <submittedName>
        <fullName evidence="2">Uncharacterized protein</fullName>
    </submittedName>
</protein>
<dbReference type="Proteomes" id="UP000001072">
    <property type="component" value="Unassembled WGS sequence"/>
</dbReference>
<evidence type="ECO:0000313" key="2">
    <source>
        <dbReference type="EMBL" id="EGG08289.1"/>
    </source>
</evidence>
<dbReference type="EMBL" id="GL883101">
    <property type="protein sequence ID" value="EGG08289.1"/>
    <property type="molecule type" value="Genomic_DNA"/>
</dbReference>
<feature type="compositionally biased region" description="Pro residues" evidence="1">
    <location>
        <begin position="10"/>
        <end position="20"/>
    </location>
</feature>
<reference evidence="3" key="1">
    <citation type="journal article" date="2011" name="Proc. Natl. Acad. Sci. U.S.A.">
        <title>Obligate biotrophy features unraveled by the genomic analysis of rust fungi.</title>
        <authorList>
            <person name="Duplessis S."/>
            <person name="Cuomo C.A."/>
            <person name="Lin Y.-C."/>
            <person name="Aerts A."/>
            <person name="Tisserant E."/>
            <person name="Veneault-Fourrey C."/>
            <person name="Joly D.L."/>
            <person name="Hacquard S."/>
            <person name="Amselem J."/>
            <person name="Cantarel B.L."/>
            <person name="Chiu R."/>
            <person name="Coutinho P.M."/>
            <person name="Feau N."/>
            <person name="Field M."/>
            <person name="Frey P."/>
            <person name="Gelhaye E."/>
            <person name="Goldberg J."/>
            <person name="Grabherr M.G."/>
            <person name="Kodira C.D."/>
            <person name="Kohler A."/>
            <person name="Kuees U."/>
            <person name="Lindquist E.A."/>
            <person name="Lucas S.M."/>
            <person name="Mago R."/>
            <person name="Mauceli E."/>
            <person name="Morin E."/>
            <person name="Murat C."/>
            <person name="Pangilinan J.L."/>
            <person name="Park R."/>
            <person name="Pearson M."/>
            <person name="Quesneville H."/>
            <person name="Rouhier N."/>
            <person name="Sakthikumar S."/>
            <person name="Salamov A.A."/>
            <person name="Schmutz J."/>
            <person name="Selles B."/>
            <person name="Shapiro H."/>
            <person name="Tanguay P."/>
            <person name="Tuskan G.A."/>
            <person name="Henrissat B."/>
            <person name="Van de Peer Y."/>
            <person name="Rouze P."/>
            <person name="Ellis J.G."/>
            <person name="Dodds P.N."/>
            <person name="Schein J.E."/>
            <person name="Zhong S."/>
            <person name="Hamelin R.C."/>
            <person name="Grigoriev I.V."/>
            <person name="Szabo L.J."/>
            <person name="Martin F."/>
        </authorList>
    </citation>
    <scope>NUCLEOTIDE SEQUENCE [LARGE SCALE GENOMIC DNA]</scope>
    <source>
        <strain evidence="3">98AG31 / pathotype 3-4-7</strain>
    </source>
</reference>
<gene>
    <name evidence="2" type="ORF">MELLADRAFT_105231</name>
</gene>